<dbReference type="PROSITE" id="PS50939">
    <property type="entry name" value="CYTOCHROME_B561"/>
    <property type="match status" value="1"/>
</dbReference>
<sequence length="249" mass="26575">MSYGYGAPAPPVGGGSSIGGSTSSGNSNSSPAQGGSTPSGAFSPPLTDIEIMARTHALLCSVGFLVLLPLGVLFARYARNFTHTWFWGHATLQLVVAGPVIFAGWAQGHTLAGKLGLLALNDRHQQIGIALLALYVTQLLLGAFIHLFKMPALFRGHRPPQNYLHGALGLALLALAAYQVHYGLTIEWLFTGGLHKVPASALHAWMALIIIFWMLYVLGMALLPRQLARERAGRQTMRVSAKEGTDVQA</sequence>
<evidence type="ECO:0000256" key="5">
    <source>
        <dbReference type="ARBA" id="ARBA00022989"/>
    </source>
</evidence>
<evidence type="ECO:0000256" key="1">
    <source>
        <dbReference type="ARBA" id="ARBA00004370"/>
    </source>
</evidence>
<accession>A0AAD6TMM2</accession>
<dbReference type="AlphaFoldDB" id="A0AAD6TMM2"/>
<evidence type="ECO:0000256" key="4">
    <source>
        <dbReference type="ARBA" id="ARBA00022982"/>
    </source>
</evidence>
<evidence type="ECO:0000256" key="6">
    <source>
        <dbReference type="ARBA" id="ARBA00023136"/>
    </source>
</evidence>
<keyword evidence="3 8" id="KW-0812">Transmembrane</keyword>
<dbReference type="EMBL" id="JARJCN010000119">
    <property type="protein sequence ID" value="KAJ7073235.1"/>
    <property type="molecule type" value="Genomic_DNA"/>
</dbReference>
<dbReference type="Gene3D" id="1.20.120.1770">
    <property type="match status" value="1"/>
</dbReference>
<reference evidence="10" key="1">
    <citation type="submission" date="2023-03" db="EMBL/GenBank/DDBJ databases">
        <title>Massive genome expansion in bonnet fungi (Mycena s.s.) driven by repeated elements and novel gene families across ecological guilds.</title>
        <authorList>
            <consortium name="Lawrence Berkeley National Laboratory"/>
            <person name="Harder C.B."/>
            <person name="Miyauchi S."/>
            <person name="Viragh M."/>
            <person name="Kuo A."/>
            <person name="Thoen E."/>
            <person name="Andreopoulos B."/>
            <person name="Lu D."/>
            <person name="Skrede I."/>
            <person name="Drula E."/>
            <person name="Henrissat B."/>
            <person name="Morin E."/>
            <person name="Kohler A."/>
            <person name="Barry K."/>
            <person name="LaButti K."/>
            <person name="Morin E."/>
            <person name="Salamov A."/>
            <person name="Lipzen A."/>
            <person name="Mereny Z."/>
            <person name="Hegedus B."/>
            <person name="Baldrian P."/>
            <person name="Stursova M."/>
            <person name="Weitz H."/>
            <person name="Taylor A."/>
            <person name="Grigoriev I.V."/>
            <person name="Nagy L.G."/>
            <person name="Martin F."/>
            <person name="Kauserud H."/>
        </authorList>
    </citation>
    <scope>NUCLEOTIDE SEQUENCE</scope>
    <source>
        <strain evidence="10">CBHHK173m</strain>
    </source>
</reference>
<evidence type="ECO:0000256" key="2">
    <source>
        <dbReference type="ARBA" id="ARBA00022448"/>
    </source>
</evidence>
<evidence type="ECO:0000256" key="7">
    <source>
        <dbReference type="SAM" id="MobiDB-lite"/>
    </source>
</evidence>
<dbReference type="GO" id="GO:0016020">
    <property type="term" value="C:membrane"/>
    <property type="evidence" value="ECO:0007669"/>
    <property type="project" value="UniProtKB-SubCell"/>
</dbReference>
<feature type="domain" description="Cytochrome b561" evidence="9">
    <location>
        <begin position="18"/>
        <end position="222"/>
    </location>
</feature>
<feature type="region of interest" description="Disordered" evidence="7">
    <location>
        <begin position="1"/>
        <end position="39"/>
    </location>
</feature>
<gene>
    <name evidence="10" type="ORF">B0H15DRAFT_64982</name>
</gene>
<keyword evidence="11" id="KW-1185">Reference proteome</keyword>
<evidence type="ECO:0000256" key="3">
    <source>
        <dbReference type="ARBA" id="ARBA00022692"/>
    </source>
</evidence>
<evidence type="ECO:0000313" key="11">
    <source>
        <dbReference type="Proteomes" id="UP001222325"/>
    </source>
</evidence>
<comment type="subcellular location">
    <subcellularLocation>
        <location evidence="1">Membrane</location>
    </subcellularLocation>
</comment>
<name>A0AAD6TMM2_9AGAR</name>
<keyword evidence="4" id="KW-0249">Electron transport</keyword>
<evidence type="ECO:0000256" key="8">
    <source>
        <dbReference type="SAM" id="Phobius"/>
    </source>
</evidence>
<dbReference type="PANTHER" id="PTHR47797:SF5">
    <property type="entry name" value="CELLOBIOSE DEHYDROGENASE CYTOCHROME DOMAIN-CONTAINING PROTEIN"/>
    <property type="match status" value="1"/>
</dbReference>
<comment type="caution">
    <text evidence="10">The sequence shown here is derived from an EMBL/GenBank/DDBJ whole genome shotgun (WGS) entry which is preliminary data.</text>
</comment>
<keyword evidence="5 8" id="KW-1133">Transmembrane helix</keyword>
<evidence type="ECO:0000259" key="9">
    <source>
        <dbReference type="PROSITE" id="PS50939"/>
    </source>
</evidence>
<protein>
    <recommendedName>
        <fullName evidence="9">Cytochrome b561 domain-containing protein</fullName>
    </recommendedName>
</protein>
<dbReference type="SMART" id="SM00665">
    <property type="entry name" value="B561"/>
    <property type="match status" value="1"/>
</dbReference>
<dbReference type="PANTHER" id="PTHR47797">
    <property type="entry name" value="DEHYDROGENASE, PUTATIVE (AFU_ORTHOLOGUE AFUA_8G05805)-RELATED"/>
    <property type="match status" value="1"/>
</dbReference>
<dbReference type="Proteomes" id="UP001222325">
    <property type="component" value="Unassembled WGS sequence"/>
</dbReference>
<dbReference type="Pfam" id="PF03188">
    <property type="entry name" value="Cytochrom_B561"/>
    <property type="match status" value="1"/>
</dbReference>
<feature type="transmembrane region" description="Helical" evidence="8">
    <location>
        <begin position="162"/>
        <end position="182"/>
    </location>
</feature>
<dbReference type="CDD" id="cd08760">
    <property type="entry name" value="Cyt_b561_FRRS1_like"/>
    <property type="match status" value="1"/>
</dbReference>
<evidence type="ECO:0000313" key="10">
    <source>
        <dbReference type="EMBL" id="KAJ7073235.1"/>
    </source>
</evidence>
<feature type="transmembrane region" description="Helical" evidence="8">
    <location>
        <begin position="51"/>
        <end position="74"/>
    </location>
</feature>
<keyword evidence="6 8" id="KW-0472">Membrane</keyword>
<keyword evidence="2" id="KW-0813">Transport</keyword>
<feature type="transmembrane region" description="Helical" evidence="8">
    <location>
        <begin position="202"/>
        <end position="223"/>
    </location>
</feature>
<feature type="transmembrane region" description="Helical" evidence="8">
    <location>
        <begin position="86"/>
        <end position="107"/>
    </location>
</feature>
<dbReference type="InterPro" id="IPR006593">
    <property type="entry name" value="Cyt_b561/ferric_Rdtase_TM"/>
</dbReference>
<proteinExistence type="predicted"/>
<organism evidence="10 11">
    <name type="scientific">Mycena belliarum</name>
    <dbReference type="NCBI Taxonomy" id="1033014"/>
    <lineage>
        <taxon>Eukaryota</taxon>
        <taxon>Fungi</taxon>
        <taxon>Dikarya</taxon>
        <taxon>Basidiomycota</taxon>
        <taxon>Agaricomycotina</taxon>
        <taxon>Agaricomycetes</taxon>
        <taxon>Agaricomycetidae</taxon>
        <taxon>Agaricales</taxon>
        <taxon>Marasmiineae</taxon>
        <taxon>Mycenaceae</taxon>
        <taxon>Mycena</taxon>
    </lineage>
</organism>
<feature type="transmembrane region" description="Helical" evidence="8">
    <location>
        <begin position="127"/>
        <end position="150"/>
    </location>
</feature>
<feature type="compositionally biased region" description="Low complexity" evidence="7">
    <location>
        <begin position="19"/>
        <end position="36"/>
    </location>
</feature>